<name>A0A9Q4GK17_9EURY</name>
<keyword evidence="2" id="KW-1185">Reference proteome</keyword>
<proteinExistence type="predicted"/>
<comment type="caution">
    <text evidence="1">The sequence shown here is derived from an EMBL/GenBank/DDBJ whole genome shotgun (WGS) entry which is preliminary data.</text>
</comment>
<dbReference type="EMBL" id="RKLV01000011">
    <property type="protein sequence ID" value="MCX2819756.1"/>
    <property type="molecule type" value="Genomic_DNA"/>
</dbReference>
<sequence length="142" mass="15608">MGDTTGAPRKTVVLVAEMAYLGQSAAVRNNRYRVCHRAYLTVAPDPPTETMSVLSRLKEILLGDKEALAAAAKVRSIYEEADEPEKFATALQDGDFEEAAEYHTLSAEELKDEFDDVLSTGKGLAQEYTELSDSDKNEFVEA</sequence>
<evidence type="ECO:0000313" key="1">
    <source>
        <dbReference type="EMBL" id="MCX2819756.1"/>
    </source>
</evidence>
<accession>A0A9Q4GK17</accession>
<dbReference type="RefSeq" id="WP_266088314.1">
    <property type="nucleotide sequence ID" value="NZ_RKLV01000011.1"/>
</dbReference>
<organism evidence="1 2">
    <name type="scientific">Halorutilus salinus</name>
    <dbReference type="NCBI Taxonomy" id="2487751"/>
    <lineage>
        <taxon>Archaea</taxon>
        <taxon>Methanobacteriati</taxon>
        <taxon>Methanobacteriota</taxon>
        <taxon>Stenosarchaea group</taxon>
        <taxon>Halobacteria</taxon>
        <taxon>Halorutilales</taxon>
        <taxon>Halorutilaceae</taxon>
        <taxon>Halorutilus</taxon>
    </lineage>
</organism>
<dbReference type="Proteomes" id="UP001149411">
    <property type="component" value="Unassembled WGS sequence"/>
</dbReference>
<reference evidence="1" key="1">
    <citation type="submission" date="2022-09" db="EMBL/GenBank/DDBJ databases">
        <title>Haloadaptaus new haloarchaeum isolated from saline soil.</title>
        <authorList>
            <person name="Duran-Viseras A."/>
            <person name="Sanchez-Porro C."/>
            <person name="Ventosa A."/>
        </authorList>
    </citation>
    <scope>NUCLEOTIDE SEQUENCE</scope>
    <source>
        <strain evidence="1">F3-133</strain>
    </source>
</reference>
<dbReference type="AlphaFoldDB" id="A0A9Q4GK17"/>
<protein>
    <submittedName>
        <fullName evidence="1">Uncharacterized protein</fullName>
    </submittedName>
</protein>
<gene>
    <name evidence="1" type="ORF">EGH25_10390</name>
</gene>
<evidence type="ECO:0000313" key="2">
    <source>
        <dbReference type="Proteomes" id="UP001149411"/>
    </source>
</evidence>